<keyword evidence="6" id="KW-0460">Magnesium</keyword>
<dbReference type="NCBIfam" id="TIGR03598">
    <property type="entry name" value="GTPase_YsxC"/>
    <property type="match status" value="1"/>
</dbReference>
<evidence type="ECO:0000256" key="8">
    <source>
        <dbReference type="ARBA" id="ARBA00023210"/>
    </source>
</evidence>
<dbReference type="InterPro" id="IPR027417">
    <property type="entry name" value="P-loop_NTPase"/>
</dbReference>
<keyword evidence="4" id="KW-0479">Metal-binding</keyword>
<dbReference type="RefSeq" id="WP_053232670.1">
    <property type="nucleotide sequence ID" value="NZ_CP011125.1"/>
</dbReference>
<keyword evidence="9 10" id="KW-0131">Cell cycle</keyword>
<comment type="function">
    <text evidence="10">Necessary for normal cell division and for the maintenance of normal septation.</text>
</comment>
<organism evidence="12 13">
    <name type="scientific">Sandaracinus amylolyticus</name>
    <dbReference type="NCBI Taxonomy" id="927083"/>
    <lineage>
        <taxon>Bacteria</taxon>
        <taxon>Pseudomonadati</taxon>
        <taxon>Myxococcota</taxon>
        <taxon>Polyangia</taxon>
        <taxon>Polyangiales</taxon>
        <taxon>Sandaracinaceae</taxon>
        <taxon>Sandaracinus</taxon>
    </lineage>
</organism>
<dbReference type="NCBIfam" id="TIGR00231">
    <property type="entry name" value="small_GTP"/>
    <property type="match status" value="1"/>
</dbReference>
<keyword evidence="7 10" id="KW-0342">GTP-binding</keyword>
<proteinExistence type="inferred from homology"/>
<dbReference type="PANTHER" id="PTHR11649:SF13">
    <property type="entry name" value="ENGB-TYPE G DOMAIN-CONTAINING PROTEIN"/>
    <property type="match status" value="1"/>
</dbReference>
<evidence type="ECO:0000256" key="2">
    <source>
        <dbReference type="ARBA" id="ARBA00009638"/>
    </source>
</evidence>
<dbReference type="GO" id="GO:0005525">
    <property type="term" value="F:GTP binding"/>
    <property type="evidence" value="ECO:0007669"/>
    <property type="project" value="UniProtKB-UniRule"/>
</dbReference>
<dbReference type="PROSITE" id="PS51706">
    <property type="entry name" value="G_ENGB"/>
    <property type="match status" value="1"/>
</dbReference>
<gene>
    <name evidence="10" type="primary">engB</name>
    <name evidence="12" type="ORF">DB32_002580</name>
</gene>
<dbReference type="KEGG" id="samy:DB32_002580"/>
<keyword evidence="8 10" id="KW-0717">Septation</keyword>
<keyword evidence="13" id="KW-1185">Reference proteome</keyword>
<evidence type="ECO:0000313" key="13">
    <source>
        <dbReference type="Proteomes" id="UP000034883"/>
    </source>
</evidence>
<dbReference type="InterPro" id="IPR019987">
    <property type="entry name" value="GTP-bd_ribosome_bio_YsxC"/>
</dbReference>
<comment type="similarity">
    <text evidence="2 10">Belongs to the TRAFAC class TrmE-Era-EngA-EngB-Septin-like GTPase superfamily. EngB GTPase family.</text>
</comment>
<evidence type="ECO:0000256" key="10">
    <source>
        <dbReference type="HAMAP-Rule" id="MF_00321"/>
    </source>
</evidence>
<evidence type="ECO:0000256" key="5">
    <source>
        <dbReference type="ARBA" id="ARBA00022741"/>
    </source>
</evidence>
<dbReference type="PANTHER" id="PTHR11649">
    <property type="entry name" value="MSS1/TRME-RELATED GTP-BINDING PROTEIN"/>
    <property type="match status" value="1"/>
</dbReference>
<dbReference type="InterPro" id="IPR006073">
    <property type="entry name" value="GTP-bd"/>
</dbReference>
<dbReference type="SUPFAM" id="SSF52540">
    <property type="entry name" value="P-loop containing nucleoside triphosphate hydrolases"/>
    <property type="match status" value="1"/>
</dbReference>
<evidence type="ECO:0000256" key="4">
    <source>
        <dbReference type="ARBA" id="ARBA00022723"/>
    </source>
</evidence>
<feature type="domain" description="EngB-type G" evidence="11">
    <location>
        <begin position="24"/>
        <end position="205"/>
    </location>
</feature>
<evidence type="ECO:0000256" key="9">
    <source>
        <dbReference type="ARBA" id="ARBA00023306"/>
    </source>
</evidence>
<keyword evidence="3 10" id="KW-0132">Cell division</keyword>
<comment type="cofactor">
    <cofactor evidence="1">
        <name>Mg(2+)</name>
        <dbReference type="ChEBI" id="CHEBI:18420"/>
    </cofactor>
</comment>
<dbReference type="Pfam" id="PF01926">
    <property type="entry name" value="MMR_HSR1"/>
    <property type="match status" value="1"/>
</dbReference>
<dbReference type="HAMAP" id="MF_00321">
    <property type="entry name" value="GTPase_EngB"/>
    <property type="match status" value="1"/>
</dbReference>
<evidence type="ECO:0000256" key="6">
    <source>
        <dbReference type="ARBA" id="ARBA00022842"/>
    </source>
</evidence>
<dbReference type="OrthoDB" id="9804921at2"/>
<dbReference type="STRING" id="927083.DB32_002580"/>
<accession>A0A0F6W208</accession>
<evidence type="ECO:0000256" key="3">
    <source>
        <dbReference type="ARBA" id="ARBA00022618"/>
    </source>
</evidence>
<evidence type="ECO:0000259" key="11">
    <source>
        <dbReference type="PROSITE" id="PS51706"/>
    </source>
</evidence>
<dbReference type="GO" id="GO:0005829">
    <property type="term" value="C:cytosol"/>
    <property type="evidence" value="ECO:0007669"/>
    <property type="project" value="TreeGrafter"/>
</dbReference>
<keyword evidence="5 10" id="KW-0547">Nucleotide-binding</keyword>
<dbReference type="GO" id="GO:0046872">
    <property type="term" value="F:metal ion binding"/>
    <property type="evidence" value="ECO:0007669"/>
    <property type="project" value="UniProtKB-KW"/>
</dbReference>
<dbReference type="AlphaFoldDB" id="A0A0F6W208"/>
<evidence type="ECO:0000256" key="7">
    <source>
        <dbReference type="ARBA" id="ARBA00023134"/>
    </source>
</evidence>
<dbReference type="EMBL" id="CP011125">
    <property type="protein sequence ID" value="AKF05431.1"/>
    <property type="molecule type" value="Genomic_DNA"/>
</dbReference>
<name>A0A0F6W208_9BACT</name>
<protein>
    <recommendedName>
        <fullName evidence="10">Probable GTP-binding protein EngB</fullName>
    </recommendedName>
</protein>
<dbReference type="CDD" id="cd01876">
    <property type="entry name" value="YihA_EngB"/>
    <property type="match status" value="1"/>
</dbReference>
<evidence type="ECO:0000313" key="12">
    <source>
        <dbReference type="EMBL" id="AKF05431.1"/>
    </source>
</evidence>
<dbReference type="Gene3D" id="3.40.50.300">
    <property type="entry name" value="P-loop containing nucleotide triphosphate hydrolases"/>
    <property type="match status" value="1"/>
</dbReference>
<dbReference type="InterPro" id="IPR030393">
    <property type="entry name" value="G_ENGB_dom"/>
</dbReference>
<reference evidence="12 13" key="1">
    <citation type="submission" date="2015-03" db="EMBL/GenBank/DDBJ databases">
        <title>Genome assembly of Sandaracinus amylolyticus DSM 53668.</title>
        <authorList>
            <person name="Sharma G."/>
            <person name="Subramanian S."/>
        </authorList>
    </citation>
    <scope>NUCLEOTIDE SEQUENCE [LARGE SCALE GENOMIC DNA]</scope>
    <source>
        <strain evidence="12 13">DSM 53668</strain>
    </source>
</reference>
<evidence type="ECO:0000256" key="1">
    <source>
        <dbReference type="ARBA" id="ARBA00001946"/>
    </source>
</evidence>
<dbReference type="Proteomes" id="UP000034883">
    <property type="component" value="Chromosome"/>
</dbReference>
<dbReference type="GO" id="GO:0000917">
    <property type="term" value="P:division septum assembly"/>
    <property type="evidence" value="ECO:0007669"/>
    <property type="project" value="UniProtKB-KW"/>
</dbReference>
<dbReference type="InterPro" id="IPR005225">
    <property type="entry name" value="Small_GTP-bd"/>
</dbReference>
<sequence length="214" mass="23374">MQVDIRDARFVASAMRQDQLPPPAFAEIAFAGRSNVGKSSLINQLVVRRKLVRTSSTPGATRGLLLFRTALAIQRAGKEPQLATLDLVDLPGYGFAKRSKIERRSWGPMIEGYLENRVGLRAVVVIVDVRRGLEDDDRQLLEFLDHIRRPAVLVATKLDKLPASQRMLEVAKIKASAGRPVVGVSSETGDGRDRLWSRLIAAAGIAPADVTPSS</sequence>